<dbReference type="SUPFAM" id="SSF52172">
    <property type="entry name" value="CheY-like"/>
    <property type="match status" value="1"/>
</dbReference>
<sequence>MAGRILVVDDEPSVRFFERLALEDRGHEVEEAASGAEALTLAQAPGSDYAAIVLDFRMPGMTGLEVARALRDGAVPTPIVLYTAYADPAVAAQAAELGLELIDKADVERMVVHVDQLVAA</sequence>
<keyword evidence="1 2" id="KW-0597">Phosphoprotein</keyword>
<evidence type="ECO:0000259" key="3">
    <source>
        <dbReference type="PROSITE" id="PS50110"/>
    </source>
</evidence>
<dbReference type="Pfam" id="PF00072">
    <property type="entry name" value="Response_reg"/>
    <property type="match status" value="1"/>
</dbReference>
<evidence type="ECO:0000256" key="2">
    <source>
        <dbReference type="PROSITE-ProRule" id="PRU00169"/>
    </source>
</evidence>
<dbReference type="InterPro" id="IPR050595">
    <property type="entry name" value="Bact_response_regulator"/>
</dbReference>
<dbReference type="PROSITE" id="PS50110">
    <property type="entry name" value="RESPONSE_REGULATORY"/>
    <property type="match status" value="1"/>
</dbReference>
<evidence type="ECO:0000256" key="1">
    <source>
        <dbReference type="ARBA" id="ARBA00022553"/>
    </source>
</evidence>
<feature type="domain" description="Response regulatory" evidence="3">
    <location>
        <begin position="4"/>
        <end position="120"/>
    </location>
</feature>
<reference evidence="4 5" key="1">
    <citation type="submission" date="2022-06" db="EMBL/GenBank/DDBJ databases">
        <title>Paraconexibacter antarcticus.</title>
        <authorList>
            <person name="Kim C.S."/>
        </authorList>
    </citation>
    <scope>NUCLEOTIDE SEQUENCE [LARGE SCALE GENOMIC DNA]</scope>
    <source>
        <strain evidence="4 5">02-257</strain>
    </source>
</reference>
<dbReference type="InterPro" id="IPR011006">
    <property type="entry name" value="CheY-like_superfamily"/>
</dbReference>
<dbReference type="InterPro" id="IPR001789">
    <property type="entry name" value="Sig_transdc_resp-reg_receiver"/>
</dbReference>
<organism evidence="4 5">
    <name type="scientific">Paraconexibacter antarcticus</name>
    <dbReference type="NCBI Taxonomy" id="2949664"/>
    <lineage>
        <taxon>Bacteria</taxon>
        <taxon>Bacillati</taxon>
        <taxon>Actinomycetota</taxon>
        <taxon>Thermoleophilia</taxon>
        <taxon>Solirubrobacterales</taxon>
        <taxon>Paraconexibacteraceae</taxon>
        <taxon>Paraconexibacter</taxon>
    </lineage>
</organism>
<dbReference type="EMBL" id="CP098502">
    <property type="protein sequence ID" value="UTI65666.1"/>
    <property type="molecule type" value="Genomic_DNA"/>
</dbReference>
<dbReference type="SMART" id="SM00448">
    <property type="entry name" value="REC"/>
    <property type="match status" value="1"/>
</dbReference>
<accession>A0ABY5DVJ3</accession>
<dbReference type="Gene3D" id="3.40.50.2300">
    <property type="match status" value="1"/>
</dbReference>
<proteinExistence type="predicted"/>
<keyword evidence="5" id="KW-1185">Reference proteome</keyword>
<dbReference type="PANTHER" id="PTHR44591">
    <property type="entry name" value="STRESS RESPONSE REGULATOR PROTEIN 1"/>
    <property type="match status" value="1"/>
</dbReference>
<protein>
    <submittedName>
        <fullName evidence="4">Response regulator</fullName>
    </submittedName>
</protein>
<dbReference type="RefSeq" id="WP_254572345.1">
    <property type="nucleotide sequence ID" value="NZ_CP098502.1"/>
</dbReference>
<gene>
    <name evidence="4" type="ORF">NBH00_05505</name>
</gene>
<dbReference type="Proteomes" id="UP001056035">
    <property type="component" value="Chromosome"/>
</dbReference>
<evidence type="ECO:0000313" key="4">
    <source>
        <dbReference type="EMBL" id="UTI65666.1"/>
    </source>
</evidence>
<name>A0ABY5DVJ3_9ACTN</name>
<evidence type="ECO:0000313" key="5">
    <source>
        <dbReference type="Proteomes" id="UP001056035"/>
    </source>
</evidence>
<dbReference type="PANTHER" id="PTHR44591:SF3">
    <property type="entry name" value="RESPONSE REGULATORY DOMAIN-CONTAINING PROTEIN"/>
    <property type="match status" value="1"/>
</dbReference>
<feature type="modified residue" description="4-aspartylphosphate" evidence="2">
    <location>
        <position position="55"/>
    </location>
</feature>